<dbReference type="Proteomes" id="UP000037510">
    <property type="component" value="Unassembled WGS sequence"/>
</dbReference>
<organism evidence="9 10">
    <name type="scientific">Operophtera brumata</name>
    <name type="common">Winter moth</name>
    <name type="synonym">Phalaena brumata</name>
    <dbReference type="NCBI Taxonomy" id="104452"/>
    <lineage>
        <taxon>Eukaryota</taxon>
        <taxon>Metazoa</taxon>
        <taxon>Ecdysozoa</taxon>
        <taxon>Arthropoda</taxon>
        <taxon>Hexapoda</taxon>
        <taxon>Insecta</taxon>
        <taxon>Pterygota</taxon>
        <taxon>Neoptera</taxon>
        <taxon>Endopterygota</taxon>
        <taxon>Lepidoptera</taxon>
        <taxon>Glossata</taxon>
        <taxon>Ditrysia</taxon>
        <taxon>Geometroidea</taxon>
        <taxon>Geometridae</taxon>
        <taxon>Larentiinae</taxon>
        <taxon>Operophtera</taxon>
    </lineage>
</organism>
<keyword evidence="4 7" id="KW-0722">Serine protease inhibitor</keyword>
<keyword evidence="2" id="KW-0964">Secreted</keyword>
<evidence type="ECO:0000256" key="2">
    <source>
        <dbReference type="ARBA" id="ARBA00022525"/>
    </source>
</evidence>
<sequence length="328" mass="37018">MPMTLITYDYASAYIIVIGFLPRFNVNRVSVRPGEPCVPTATILGPCHVCICSTDGIYHCREKICQEIEIPDPNLLTCEPNQLYRQDTTFCSCTALGHWQSTDCKEKFHRLVLQEDPMKKHLKTNITCAPGSLYITDCNVCLCRYNRLINFDSCTTRACPKRFKGEVCNPGEVYRSANEFCVCNTINHYTDHFCLNVLDDAVQIVQAEYLAGIIDVGRNESSIVENTCKDDMTYTMDCNKCTCLNKKYACTKTPCLNKTAGLRVGKLRMSMMPELKSDDETCVPGKRYKFKCNTCTCNGKKQPVCTSMLCLEDIIVDATVLKRSIVSY</sequence>
<gene>
    <name evidence="9" type="ORF">OBRU01_20631</name>
</gene>
<dbReference type="EMBL" id="JTDY01005183">
    <property type="protein sequence ID" value="KOB67283.1"/>
    <property type="molecule type" value="Genomic_DNA"/>
</dbReference>
<accession>A0A0L7KVM2</accession>
<evidence type="ECO:0000256" key="1">
    <source>
        <dbReference type="ARBA" id="ARBA00004613"/>
    </source>
</evidence>
<evidence type="ECO:0000259" key="8">
    <source>
        <dbReference type="PROSITE" id="PS51446"/>
    </source>
</evidence>
<evidence type="ECO:0000256" key="5">
    <source>
        <dbReference type="ARBA" id="ARBA00023157"/>
    </source>
</evidence>
<feature type="disulfide bond" evidence="7">
    <location>
        <begin position="292"/>
        <end position="310"/>
    </location>
</feature>
<keyword evidence="3 7" id="KW-0646">Protease inhibitor</keyword>
<dbReference type="AlphaFoldDB" id="A0A0L7KVM2"/>
<dbReference type="GO" id="GO:0004867">
    <property type="term" value="F:serine-type endopeptidase inhibitor activity"/>
    <property type="evidence" value="ECO:0007669"/>
    <property type="project" value="UniProtKB-UniRule"/>
</dbReference>
<dbReference type="SUPFAM" id="SSF57283">
    <property type="entry name" value="PMP inhibitors"/>
    <property type="match status" value="2"/>
</dbReference>
<comment type="caution">
    <text evidence="9">The sequence shown here is derived from an EMBL/GenBank/DDBJ whole genome shotgun (WGS) entry which is preliminary data.</text>
</comment>
<protein>
    <submittedName>
        <fullName evidence="9">Putative pacifastin-related serine protease inhibitor</fullName>
    </submittedName>
</protein>
<keyword evidence="10" id="KW-1185">Reference proteome</keyword>
<dbReference type="GO" id="GO:0005576">
    <property type="term" value="C:extracellular region"/>
    <property type="evidence" value="ECO:0007669"/>
    <property type="project" value="UniProtKB-SubCell"/>
</dbReference>
<name>A0A0L7KVM2_OPEBR</name>
<proteinExistence type="inferred from homology"/>
<dbReference type="Pfam" id="PF05375">
    <property type="entry name" value="Pacifastin_I"/>
    <property type="match status" value="1"/>
</dbReference>
<evidence type="ECO:0000256" key="4">
    <source>
        <dbReference type="ARBA" id="ARBA00022900"/>
    </source>
</evidence>
<feature type="disulfide bond" evidence="7">
    <location>
        <begin position="282"/>
        <end position="297"/>
    </location>
</feature>
<feature type="domain" description="Pacifastin" evidence="8">
    <location>
        <begin position="279"/>
        <end position="313"/>
    </location>
</feature>
<dbReference type="PROSITE" id="PS51446">
    <property type="entry name" value="PACIFASTIN"/>
    <property type="match status" value="1"/>
</dbReference>
<dbReference type="InterPro" id="IPR008037">
    <property type="entry name" value="Pacifastin_dom"/>
</dbReference>
<evidence type="ECO:0000313" key="10">
    <source>
        <dbReference type="Proteomes" id="UP000037510"/>
    </source>
</evidence>
<evidence type="ECO:0000256" key="6">
    <source>
        <dbReference type="ARBA" id="ARBA00029459"/>
    </source>
</evidence>
<dbReference type="InterPro" id="IPR036201">
    <property type="entry name" value="Pacifastin_dom_sf"/>
</dbReference>
<comment type="subcellular location">
    <subcellularLocation>
        <location evidence="1">Secreted</location>
    </subcellularLocation>
</comment>
<evidence type="ECO:0000313" key="9">
    <source>
        <dbReference type="EMBL" id="KOB67283.1"/>
    </source>
</evidence>
<comment type="caution">
    <text evidence="7">Lacks conserved residue(s) required for the propagation of feature annotation.</text>
</comment>
<comment type="similarity">
    <text evidence="6 7">Belongs to the protease inhibitor I19 family.</text>
</comment>
<feature type="disulfide bond" evidence="7">
    <location>
        <begin position="295"/>
        <end position="305"/>
    </location>
</feature>
<keyword evidence="5 7" id="KW-1015">Disulfide bond</keyword>
<evidence type="ECO:0000256" key="3">
    <source>
        <dbReference type="ARBA" id="ARBA00022690"/>
    </source>
</evidence>
<evidence type="ECO:0000256" key="7">
    <source>
        <dbReference type="PROSITE-ProRule" id="PRU00776"/>
    </source>
</evidence>
<reference evidence="9 10" key="1">
    <citation type="journal article" date="2015" name="Genome Biol. Evol.">
        <title>The genome of winter moth (Operophtera brumata) provides a genomic perspective on sexual dimorphism and phenology.</title>
        <authorList>
            <person name="Derks M.F."/>
            <person name="Smit S."/>
            <person name="Salis L."/>
            <person name="Schijlen E."/>
            <person name="Bossers A."/>
            <person name="Mateman C."/>
            <person name="Pijl A.S."/>
            <person name="de Ridder D."/>
            <person name="Groenen M.A."/>
            <person name="Visser M.E."/>
            <person name="Megens H.J."/>
        </authorList>
    </citation>
    <scope>NUCLEOTIDE SEQUENCE [LARGE SCALE GENOMIC DNA]</scope>
    <source>
        <strain evidence="9">WM2013NL</strain>
        <tissue evidence="9">Head and thorax</tissue>
    </source>
</reference>